<organism evidence="2 3">
    <name type="scientific">Natronosalvus rutilus</name>
    <dbReference type="NCBI Taxonomy" id="2953753"/>
    <lineage>
        <taxon>Archaea</taxon>
        <taxon>Methanobacteriati</taxon>
        <taxon>Methanobacteriota</taxon>
        <taxon>Stenosarchaea group</taxon>
        <taxon>Halobacteria</taxon>
        <taxon>Halobacteriales</taxon>
        <taxon>Natrialbaceae</taxon>
        <taxon>Natronosalvus</taxon>
    </lineage>
</organism>
<dbReference type="AlphaFoldDB" id="A0A9E7NDK0"/>
<feature type="compositionally biased region" description="Basic and acidic residues" evidence="1">
    <location>
        <begin position="38"/>
        <end position="52"/>
    </location>
</feature>
<feature type="region of interest" description="Disordered" evidence="1">
    <location>
        <begin position="16"/>
        <end position="52"/>
    </location>
</feature>
<accession>A0A9E7NDK0</accession>
<protein>
    <submittedName>
        <fullName evidence="2">Uncharacterized protein</fullName>
    </submittedName>
</protein>
<dbReference type="Proteomes" id="UP001056855">
    <property type="component" value="Chromosome"/>
</dbReference>
<dbReference type="EMBL" id="CP100355">
    <property type="protein sequence ID" value="UTF54979.1"/>
    <property type="molecule type" value="Genomic_DNA"/>
</dbReference>
<sequence length="80" mass="9224">MDDVRYAEIPCREQSRKIRFPGLRDDDVDGTPPSDSNRSNERSERPFDESGPRIDRILKRTFRFGVPVEKINVVSSLSKS</sequence>
<proteinExistence type="predicted"/>
<reference evidence="2" key="1">
    <citation type="submission" date="2022-06" db="EMBL/GenBank/DDBJ databases">
        <title>Diverse halophilic archaea isolated from saline environments.</title>
        <authorList>
            <person name="Cui H.-L."/>
        </authorList>
    </citation>
    <scope>NUCLEOTIDE SEQUENCE</scope>
    <source>
        <strain evidence="2">WLHS1</strain>
    </source>
</reference>
<evidence type="ECO:0000313" key="2">
    <source>
        <dbReference type="EMBL" id="UTF54979.1"/>
    </source>
</evidence>
<dbReference type="KEGG" id="sawl:NGM29_06925"/>
<evidence type="ECO:0000313" key="3">
    <source>
        <dbReference type="Proteomes" id="UP001056855"/>
    </source>
</evidence>
<gene>
    <name evidence="2" type="ORF">NGM29_06925</name>
</gene>
<keyword evidence="3" id="KW-1185">Reference proteome</keyword>
<name>A0A9E7NDK0_9EURY</name>
<evidence type="ECO:0000256" key="1">
    <source>
        <dbReference type="SAM" id="MobiDB-lite"/>
    </source>
</evidence>